<organism evidence="1 2">
    <name type="scientific">Xylaria curta</name>
    <dbReference type="NCBI Taxonomy" id="42375"/>
    <lineage>
        <taxon>Eukaryota</taxon>
        <taxon>Fungi</taxon>
        <taxon>Dikarya</taxon>
        <taxon>Ascomycota</taxon>
        <taxon>Pezizomycotina</taxon>
        <taxon>Sordariomycetes</taxon>
        <taxon>Xylariomycetidae</taxon>
        <taxon>Xylariales</taxon>
        <taxon>Xylariaceae</taxon>
        <taxon>Xylaria</taxon>
    </lineage>
</organism>
<dbReference type="EMBL" id="JAPDGR010000812">
    <property type="protein sequence ID" value="KAJ2987302.1"/>
    <property type="molecule type" value="Genomic_DNA"/>
</dbReference>
<gene>
    <name evidence="1" type="ORF">NUW58_g4582</name>
</gene>
<evidence type="ECO:0000313" key="2">
    <source>
        <dbReference type="Proteomes" id="UP001143856"/>
    </source>
</evidence>
<protein>
    <submittedName>
        <fullName evidence="1">Uncharacterized protein</fullName>
    </submittedName>
</protein>
<sequence>MWNSLSALGSQALSSYACQILDVGGTLPVSSQHRDSSWYSDVWGKCLLEEEVSHALSLAHDTRGHFGSPTSLRKLNQTVFWLTMAQDIVDYIRGCIQCAQFNPATPRAPDLPVTISEPFQILVVDFVGPFVTSDRKFKYILCVVDVFSRYRWGFPSLFCTASTAFVFMRQWRDQVGTIPLAIYSDPGSALFSREFYERMGELGIHTLNAPPKPHKSVGVVEIFNPIVQSVLNKIHDSTYPKY</sequence>
<evidence type="ECO:0000313" key="1">
    <source>
        <dbReference type="EMBL" id="KAJ2987302.1"/>
    </source>
</evidence>
<name>A0ACC1P8H2_9PEZI</name>
<comment type="caution">
    <text evidence="1">The sequence shown here is derived from an EMBL/GenBank/DDBJ whole genome shotgun (WGS) entry which is preliminary data.</text>
</comment>
<accession>A0ACC1P8H2</accession>
<proteinExistence type="predicted"/>
<dbReference type="Proteomes" id="UP001143856">
    <property type="component" value="Unassembled WGS sequence"/>
</dbReference>
<reference evidence="1" key="1">
    <citation type="submission" date="2022-10" db="EMBL/GenBank/DDBJ databases">
        <title>Genome Sequence of Xylaria curta.</title>
        <authorList>
            <person name="Buettner E."/>
        </authorList>
    </citation>
    <scope>NUCLEOTIDE SEQUENCE</scope>
    <source>
        <strain evidence="1">Babe10</strain>
    </source>
</reference>
<keyword evidence="2" id="KW-1185">Reference proteome</keyword>